<feature type="region of interest" description="Disordered" evidence="1">
    <location>
        <begin position="33"/>
        <end position="54"/>
    </location>
</feature>
<dbReference type="KEGG" id="salj:SMD11_4502"/>
<evidence type="ECO:0000256" key="1">
    <source>
        <dbReference type="SAM" id="MobiDB-lite"/>
    </source>
</evidence>
<protein>
    <recommendedName>
        <fullName evidence="6">Gram-positive cocci surface proteins LPxTG domain-containing protein</fullName>
    </recommendedName>
</protein>
<keyword evidence="2" id="KW-1133">Transmembrane helix</keyword>
<evidence type="ECO:0000313" key="5">
    <source>
        <dbReference type="Proteomes" id="UP000195755"/>
    </source>
</evidence>
<gene>
    <name evidence="4" type="ORF">SMD11_4502</name>
</gene>
<feature type="compositionally biased region" description="Low complexity" evidence="1">
    <location>
        <begin position="176"/>
        <end position="187"/>
    </location>
</feature>
<feature type="chain" id="PRO_5012147798" description="Gram-positive cocci surface proteins LPxTG domain-containing protein" evidence="3">
    <location>
        <begin position="30"/>
        <end position="297"/>
    </location>
</feature>
<keyword evidence="3" id="KW-0732">Signal</keyword>
<evidence type="ECO:0008006" key="6">
    <source>
        <dbReference type="Google" id="ProtNLM"/>
    </source>
</evidence>
<keyword evidence="2" id="KW-0812">Transmembrane</keyword>
<sequence>MSPALPVTVALAASASLAAALLVPSVAVASQSAAEPTPGSGQGGSPGPSVPAGYKVTTGLPGKITVGKKTGNTSLNATIRNGEAKELGAVRLKVVGFEGMQIKAVEGCSAIPAGELPEGSNSGFSCAVDKLAAGQSREYRVTARFDLGKTGRICLPVTLGDTKTLLWQQGPVHFGTTDTSSDAPDTPLLLGTKNVPSGGAATPSGGTASAPTAAGKSGGPSGGTVSASPSTGTGKDGKEAAPSRSAGGAAPSTSESPAELPRTGSPSALPLAGALAGALLVAGAVGIWVTTRRRGRH</sequence>
<dbReference type="EMBL" id="CP021744">
    <property type="protein sequence ID" value="ARZ70103.1"/>
    <property type="molecule type" value="Genomic_DNA"/>
</dbReference>
<accession>A0A1Z2L744</accession>
<evidence type="ECO:0000256" key="3">
    <source>
        <dbReference type="SAM" id="SignalP"/>
    </source>
</evidence>
<feature type="compositionally biased region" description="Low complexity" evidence="1">
    <location>
        <begin position="242"/>
        <end position="254"/>
    </location>
</feature>
<evidence type="ECO:0000313" key="4">
    <source>
        <dbReference type="EMBL" id="ARZ70103.1"/>
    </source>
</evidence>
<feature type="compositionally biased region" description="Low complexity" evidence="1">
    <location>
        <begin position="196"/>
        <end position="215"/>
    </location>
</feature>
<name>A0A1Z2L744_9ACTN</name>
<feature type="transmembrane region" description="Helical" evidence="2">
    <location>
        <begin position="268"/>
        <end position="289"/>
    </location>
</feature>
<dbReference type="RefSeq" id="WP_087928112.1">
    <property type="nucleotide sequence ID" value="NZ_CP021744.1"/>
</dbReference>
<reference evidence="4 5" key="1">
    <citation type="submission" date="2017-06" db="EMBL/GenBank/DDBJ databases">
        <title>Streptomyces albireticuli Genome sequencing and assembly.</title>
        <authorList>
            <person name="Wang Y."/>
            <person name="Du B."/>
            <person name="Ding Y."/>
            <person name="Liu H."/>
            <person name="Hou Q."/>
            <person name="Liu K."/>
            <person name="Yao L."/>
            <person name="Wang C."/>
        </authorList>
    </citation>
    <scope>NUCLEOTIDE SEQUENCE [LARGE SCALE GENOMIC DNA]</scope>
    <source>
        <strain evidence="4 5">MDJK11</strain>
    </source>
</reference>
<dbReference type="OrthoDB" id="4309012at2"/>
<feature type="signal peptide" evidence="3">
    <location>
        <begin position="1"/>
        <end position="29"/>
    </location>
</feature>
<feature type="region of interest" description="Disordered" evidence="1">
    <location>
        <begin position="176"/>
        <end position="265"/>
    </location>
</feature>
<evidence type="ECO:0000256" key="2">
    <source>
        <dbReference type="SAM" id="Phobius"/>
    </source>
</evidence>
<dbReference type="Proteomes" id="UP000195755">
    <property type="component" value="Chromosome"/>
</dbReference>
<dbReference type="AlphaFoldDB" id="A0A1Z2L744"/>
<organism evidence="4 5">
    <name type="scientific">Streptomyces albireticuli</name>
    <dbReference type="NCBI Taxonomy" id="1940"/>
    <lineage>
        <taxon>Bacteria</taxon>
        <taxon>Bacillati</taxon>
        <taxon>Actinomycetota</taxon>
        <taxon>Actinomycetes</taxon>
        <taxon>Kitasatosporales</taxon>
        <taxon>Streptomycetaceae</taxon>
        <taxon>Streptomyces</taxon>
    </lineage>
</organism>
<keyword evidence="2" id="KW-0472">Membrane</keyword>
<proteinExistence type="predicted"/>